<gene>
    <name evidence="2" type="ORF">QR680_014267</name>
</gene>
<proteinExistence type="predicted"/>
<dbReference type="EMBL" id="JAUCMV010000002">
    <property type="protein sequence ID" value="KAK0419688.1"/>
    <property type="molecule type" value="Genomic_DNA"/>
</dbReference>
<evidence type="ECO:0000313" key="2">
    <source>
        <dbReference type="EMBL" id="KAK0419688.1"/>
    </source>
</evidence>
<sequence length="225" mass="26217">MAAPSILLVLLWIPVFLADNRFNRRFKGGKVTVEIYGTTADCYKAGTDSTLTMSLNYVNLEDKLLYTIFHPRIIGSRGGSLERDTLFGVKHVLKEDVYKQVEHACYDNAVWPLWNQTIYEDCFHPNILYFQMEEHGFGPAWKPGQTTAELWYRLKDGGDIRKETFFMVHPNCEVDWVGGAGDYYVCRDEPSRWNEYLRKGSAFDKYTKYVCDHNKRKLRRIADSE</sequence>
<comment type="caution">
    <text evidence="2">The sequence shown here is derived from an EMBL/GenBank/DDBJ whole genome shotgun (WGS) entry which is preliminary data.</text>
</comment>
<dbReference type="AlphaFoldDB" id="A0AA39M3S7"/>
<protein>
    <submittedName>
        <fullName evidence="2">Uncharacterized protein</fullName>
    </submittedName>
</protein>
<feature type="signal peptide" evidence="1">
    <location>
        <begin position="1"/>
        <end position="18"/>
    </location>
</feature>
<evidence type="ECO:0000313" key="3">
    <source>
        <dbReference type="Proteomes" id="UP001175271"/>
    </source>
</evidence>
<evidence type="ECO:0000256" key="1">
    <source>
        <dbReference type="SAM" id="SignalP"/>
    </source>
</evidence>
<reference evidence="2" key="1">
    <citation type="submission" date="2023-06" db="EMBL/GenBank/DDBJ databases">
        <title>Genomic analysis of the entomopathogenic nematode Steinernema hermaphroditum.</title>
        <authorList>
            <person name="Schwarz E.M."/>
            <person name="Heppert J.K."/>
            <person name="Baniya A."/>
            <person name="Schwartz H.T."/>
            <person name="Tan C.-H."/>
            <person name="Antoshechkin I."/>
            <person name="Sternberg P.W."/>
            <person name="Goodrich-Blair H."/>
            <person name="Dillman A.R."/>
        </authorList>
    </citation>
    <scope>NUCLEOTIDE SEQUENCE</scope>
    <source>
        <strain evidence="2">PS9179</strain>
        <tissue evidence="2">Whole animal</tissue>
    </source>
</reference>
<keyword evidence="3" id="KW-1185">Reference proteome</keyword>
<feature type="chain" id="PRO_5041219298" evidence="1">
    <location>
        <begin position="19"/>
        <end position="225"/>
    </location>
</feature>
<accession>A0AA39M3S7</accession>
<dbReference type="Proteomes" id="UP001175271">
    <property type="component" value="Unassembled WGS sequence"/>
</dbReference>
<keyword evidence="1" id="KW-0732">Signal</keyword>
<organism evidence="2 3">
    <name type="scientific">Steinernema hermaphroditum</name>
    <dbReference type="NCBI Taxonomy" id="289476"/>
    <lineage>
        <taxon>Eukaryota</taxon>
        <taxon>Metazoa</taxon>
        <taxon>Ecdysozoa</taxon>
        <taxon>Nematoda</taxon>
        <taxon>Chromadorea</taxon>
        <taxon>Rhabditida</taxon>
        <taxon>Tylenchina</taxon>
        <taxon>Panagrolaimomorpha</taxon>
        <taxon>Strongyloidoidea</taxon>
        <taxon>Steinernematidae</taxon>
        <taxon>Steinernema</taxon>
    </lineage>
</organism>
<name>A0AA39M3S7_9BILA</name>